<feature type="compositionally biased region" description="Low complexity" evidence="1">
    <location>
        <begin position="103"/>
        <end position="115"/>
    </location>
</feature>
<reference evidence="2 3" key="1">
    <citation type="submission" date="2018-07" db="EMBL/GenBank/DDBJ databases">
        <authorList>
            <person name="Burke E.M."/>
            <person name="Good S."/>
            <person name="Jeffords E.T."/>
            <person name="Pearson M."/>
            <person name="Sohlstrom A."/>
            <person name="Westholm D.E."/>
            <person name="Butela K.A."/>
            <person name="Garlena R.A."/>
            <person name="Russell D.A."/>
            <person name="Pope W.H."/>
            <person name="Jacobs-Sera D."/>
            <person name="Hatfull G.F."/>
        </authorList>
    </citation>
    <scope>NUCLEOTIDE SEQUENCE [LARGE SCALE GENOMIC DNA]</scope>
</reference>
<dbReference type="KEGG" id="vg:65115732"/>
<dbReference type="Proteomes" id="UP000263654">
    <property type="component" value="Segment"/>
</dbReference>
<feature type="region of interest" description="Disordered" evidence="1">
    <location>
        <begin position="101"/>
        <end position="127"/>
    </location>
</feature>
<proteinExistence type="predicted"/>
<keyword evidence="3" id="KW-1185">Reference proteome</keyword>
<evidence type="ECO:0000256" key="1">
    <source>
        <dbReference type="SAM" id="MobiDB-lite"/>
    </source>
</evidence>
<sequence length="232" mass="23520">MDLHTLDGRAVGRATLTPGELSAIAREAATHIGATIDARARELIDAQRAAIADRARPSVDPADGGTDGAAPSRRRRWWPWVAGVLLALALIGAVTDGGDDDAPAPAADAVPIGAPTVSPQPADAPRTVPADDGSIMVGGVVVDNVFDDGSPLRSRFAGVLTAYGVSGTTGRSLDANLADGVTFCQNLVTGDALAQRHASVVTGTADRSAAYGIGKQRRAIVTAALSTLCPAL</sequence>
<protein>
    <recommendedName>
        <fullName evidence="4">DUF732 domain-containing protein</fullName>
    </recommendedName>
</protein>
<evidence type="ECO:0000313" key="2">
    <source>
        <dbReference type="EMBL" id="AXQ61406.1"/>
    </source>
</evidence>
<evidence type="ECO:0000313" key="3">
    <source>
        <dbReference type="Proteomes" id="UP000263654"/>
    </source>
</evidence>
<gene>
    <name evidence="2" type="primary">87</name>
    <name evidence="2" type="ORF">SEA_MARIETTA_87</name>
</gene>
<dbReference type="EMBL" id="MH669007">
    <property type="protein sequence ID" value="AXQ61406.1"/>
    <property type="molecule type" value="Genomic_DNA"/>
</dbReference>
<organism evidence="2 3">
    <name type="scientific">Gordonia phage Marietta</name>
    <dbReference type="NCBI Taxonomy" id="2301558"/>
    <lineage>
        <taxon>Viruses</taxon>
        <taxon>Duplodnaviria</taxon>
        <taxon>Heunggongvirae</taxon>
        <taxon>Uroviricota</taxon>
        <taxon>Caudoviricetes</taxon>
        <taxon>Zierdtviridae</taxon>
        <taxon>Emilbogenvirinae</taxon>
        <taxon>Sukkupivirus</taxon>
        <taxon>Sukkupivirus marietta</taxon>
    </lineage>
</organism>
<evidence type="ECO:0008006" key="4">
    <source>
        <dbReference type="Google" id="ProtNLM"/>
    </source>
</evidence>
<feature type="region of interest" description="Disordered" evidence="1">
    <location>
        <begin position="52"/>
        <end position="72"/>
    </location>
</feature>
<name>A0A385DPU0_9CAUD</name>
<dbReference type="RefSeq" id="YP_010098064.1">
    <property type="nucleotide sequence ID" value="NC_055763.1"/>
</dbReference>
<dbReference type="GeneID" id="65115732"/>
<accession>A0A385DPU0</accession>